<dbReference type="Pfam" id="PF13489">
    <property type="entry name" value="Methyltransf_23"/>
    <property type="match status" value="1"/>
</dbReference>
<reference evidence="1" key="1">
    <citation type="submission" date="2022-03" db="EMBL/GenBank/DDBJ databases">
        <title>Identification of a novel bacterium isolated from mangrove sediments.</title>
        <authorList>
            <person name="Pan X."/>
        </authorList>
    </citation>
    <scope>NUCLEOTIDE SEQUENCE</scope>
    <source>
        <strain evidence="1">B2580</strain>
    </source>
</reference>
<dbReference type="EMBL" id="JALHLE010000009">
    <property type="protein sequence ID" value="MCJ2178605.1"/>
    <property type="molecule type" value="Genomic_DNA"/>
</dbReference>
<sequence length="273" mass="29804">MNQIAEALHVQPDLKVDAQYGPMLNGRWVPAPRYVLRRDRVLAASLDLPPGRVLEIGCGSGALLREFAQRGHLCYGVETSEEARQLAGEMLEAFPTAQIVSAIDADTPADFDLVIACEVLEHIHEDAEALAQWVQCLRPGGRLILSVPAHMQMWGVRDVWAGHVRRYSRAGLVGLATSCGLKVQRIECYGFPLVNCTNVIANWSVRDKGLAGGAASQRQATAESGIDRSVHLKHFGLQTSLLGRLVMKTGCLAQRAFLSTNWGEGFIVIAERP</sequence>
<keyword evidence="1" id="KW-0489">Methyltransferase</keyword>
<proteinExistence type="predicted"/>
<evidence type="ECO:0000313" key="1">
    <source>
        <dbReference type="EMBL" id="MCJ2178605.1"/>
    </source>
</evidence>
<dbReference type="PANTHER" id="PTHR43861">
    <property type="entry name" value="TRANS-ACONITATE 2-METHYLTRANSFERASE-RELATED"/>
    <property type="match status" value="1"/>
</dbReference>
<keyword evidence="1" id="KW-0808">Transferase</keyword>
<keyword evidence="2" id="KW-1185">Reference proteome</keyword>
<dbReference type="GO" id="GO:0032259">
    <property type="term" value="P:methylation"/>
    <property type="evidence" value="ECO:0007669"/>
    <property type="project" value="UniProtKB-KW"/>
</dbReference>
<dbReference type="PANTHER" id="PTHR43861:SF6">
    <property type="entry name" value="METHYLTRANSFERASE TYPE 11"/>
    <property type="match status" value="1"/>
</dbReference>
<dbReference type="GO" id="GO:0008168">
    <property type="term" value="F:methyltransferase activity"/>
    <property type="evidence" value="ECO:0007669"/>
    <property type="project" value="UniProtKB-KW"/>
</dbReference>
<dbReference type="InterPro" id="IPR029063">
    <property type="entry name" value="SAM-dependent_MTases_sf"/>
</dbReference>
<dbReference type="SUPFAM" id="SSF53335">
    <property type="entry name" value="S-adenosyl-L-methionine-dependent methyltransferases"/>
    <property type="match status" value="1"/>
</dbReference>
<name>A0ABT0B126_9SPHN</name>
<evidence type="ECO:0000313" key="2">
    <source>
        <dbReference type="Proteomes" id="UP001162880"/>
    </source>
</evidence>
<comment type="caution">
    <text evidence="1">The sequence shown here is derived from an EMBL/GenBank/DDBJ whole genome shotgun (WGS) entry which is preliminary data.</text>
</comment>
<protein>
    <submittedName>
        <fullName evidence="1">Class I SAM-dependent methyltransferase</fullName>
    </submittedName>
</protein>
<dbReference type="CDD" id="cd02440">
    <property type="entry name" value="AdoMet_MTases"/>
    <property type="match status" value="1"/>
</dbReference>
<dbReference type="RefSeq" id="WP_243992783.1">
    <property type="nucleotide sequence ID" value="NZ_JALHLE010000009.1"/>
</dbReference>
<dbReference type="Gene3D" id="3.40.50.150">
    <property type="entry name" value="Vaccinia Virus protein VP39"/>
    <property type="match status" value="1"/>
</dbReference>
<organism evidence="1 2">
    <name type="scientific">Novosphingobium album</name>
    <name type="common">ex Hu et al. 2023</name>
    <dbReference type="NCBI Taxonomy" id="2930093"/>
    <lineage>
        <taxon>Bacteria</taxon>
        <taxon>Pseudomonadati</taxon>
        <taxon>Pseudomonadota</taxon>
        <taxon>Alphaproteobacteria</taxon>
        <taxon>Sphingomonadales</taxon>
        <taxon>Sphingomonadaceae</taxon>
        <taxon>Novosphingobium</taxon>
    </lineage>
</organism>
<accession>A0ABT0B126</accession>
<gene>
    <name evidence="1" type="ORF">MTR64_08525</name>
</gene>
<dbReference type="Proteomes" id="UP001162880">
    <property type="component" value="Unassembled WGS sequence"/>
</dbReference>